<dbReference type="Gene3D" id="2.120.10.30">
    <property type="entry name" value="TolB, C-terminal domain"/>
    <property type="match status" value="1"/>
</dbReference>
<comment type="similarity">
    <text evidence="1">Belongs to the TolB family.</text>
</comment>
<sequence>MNEFPTGPSSVGGARPPETNRSPGRKSLQPGQVAQVYVHDVRSGVDTMILESELLLEAPNWTPDRGTLIVNAEGGLYQLSLESGRLEALDISGVADVNNDHVLSPDGESIFFSAAGHLYGVSVHGGEVRKVSNDHGDEHPYSYWLHGISPDGETLVYVAVEPYNGDARGRRNLAIISSVGGLDAYLTDGLIGFDGPEYSPDGHWIYYNSEEAAARPGHSQIFRMRPDGSDHQQLTFDDRVNWFPHLNPAGDMLAYISYEPGSLGHPADVDVVLKLMPASGGRPHDAVRLFGGQGTMNVNSWSPDGSQFAFVAYPAKSQ</sequence>
<organism evidence="3 4">
    <name type="scientific">Microbacterium deminutum</name>
    <dbReference type="NCBI Taxonomy" id="344164"/>
    <lineage>
        <taxon>Bacteria</taxon>
        <taxon>Bacillati</taxon>
        <taxon>Actinomycetota</taxon>
        <taxon>Actinomycetes</taxon>
        <taxon>Micrococcales</taxon>
        <taxon>Microbacteriaceae</taxon>
        <taxon>Microbacterium</taxon>
    </lineage>
</organism>
<gene>
    <name evidence="3" type="ORF">GCM10009776_35760</name>
</gene>
<evidence type="ECO:0000256" key="2">
    <source>
        <dbReference type="SAM" id="MobiDB-lite"/>
    </source>
</evidence>
<name>A0ABP5CYQ5_9MICO</name>
<feature type="region of interest" description="Disordered" evidence="2">
    <location>
        <begin position="1"/>
        <end position="31"/>
    </location>
</feature>
<reference evidence="4" key="1">
    <citation type="journal article" date="2019" name="Int. J. Syst. Evol. Microbiol.">
        <title>The Global Catalogue of Microorganisms (GCM) 10K type strain sequencing project: providing services to taxonomists for standard genome sequencing and annotation.</title>
        <authorList>
            <consortium name="The Broad Institute Genomics Platform"/>
            <consortium name="The Broad Institute Genome Sequencing Center for Infectious Disease"/>
            <person name="Wu L."/>
            <person name="Ma J."/>
        </authorList>
    </citation>
    <scope>NUCLEOTIDE SEQUENCE [LARGE SCALE GENOMIC DNA]</scope>
    <source>
        <strain evidence="4">JCM 14901</strain>
    </source>
</reference>
<keyword evidence="4" id="KW-1185">Reference proteome</keyword>
<proteinExistence type="inferred from homology"/>
<dbReference type="Proteomes" id="UP001499933">
    <property type="component" value="Unassembled WGS sequence"/>
</dbReference>
<dbReference type="InterPro" id="IPR011659">
    <property type="entry name" value="WD40"/>
</dbReference>
<dbReference type="EMBL" id="BAAAOG010000011">
    <property type="protein sequence ID" value="GAA1969501.1"/>
    <property type="molecule type" value="Genomic_DNA"/>
</dbReference>
<dbReference type="SUPFAM" id="SSF82171">
    <property type="entry name" value="DPP6 N-terminal domain-like"/>
    <property type="match status" value="1"/>
</dbReference>
<protein>
    <submittedName>
        <fullName evidence="3">PD40 domain-containing protein</fullName>
    </submittedName>
</protein>
<evidence type="ECO:0000313" key="4">
    <source>
        <dbReference type="Proteomes" id="UP001499933"/>
    </source>
</evidence>
<evidence type="ECO:0000256" key="1">
    <source>
        <dbReference type="ARBA" id="ARBA00009820"/>
    </source>
</evidence>
<dbReference type="PANTHER" id="PTHR36842">
    <property type="entry name" value="PROTEIN TOLB HOMOLOG"/>
    <property type="match status" value="1"/>
</dbReference>
<dbReference type="PANTHER" id="PTHR36842:SF1">
    <property type="entry name" value="PROTEIN TOLB"/>
    <property type="match status" value="1"/>
</dbReference>
<dbReference type="InterPro" id="IPR011042">
    <property type="entry name" value="6-blade_b-propeller_TolB-like"/>
</dbReference>
<dbReference type="Pfam" id="PF07676">
    <property type="entry name" value="PD40"/>
    <property type="match status" value="2"/>
</dbReference>
<evidence type="ECO:0000313" key="3">
    <source>
        <dbReference type="EMBL" id="GAA1969501.1"/>
    </source>
</evidence>
<accession>A0ABP5CYQ5</accession>
<comment type="caution">
    <text evidence="3">The sequence shown here is derived from an EMBL/GenBank/DDBJ whole genome shotgun (WGS) entry which is preliminary data.</text>
</comment>